<feature type="region of interest" description="Disordered" evidence="1">
    <location>
        <begin position="1"/>
        <end position="21"/>
    </location>
</feature>
<proteinExistence type="predicted"/>
<comment type="caution">
    <text evidence="2">The sequence shown here is derived from an EMBL/GenBank/DDBJ whole genome shotgun (WGS) entry which is preliminary data.</text>
</comment>
<dbReference type="Proteomes" id="UP000252415">
    <property type="component" value="Unassembled WGS sequence"/>
</dbReference>
<accession>A0A368VZW9</accession>
<keyword evidence="3" id="KW-1185">Reference proteome</keyword>
<dbReference type="EMBL" id="QPJD01000009">
    <property type="protein sequence ID" value="RCW46449.1"/>
    <property type="molecule type" value="Genomic_DNA"/>
</dbReference>
<gene>
    <name evidence="2" type="ORF">DFP97_10992</name>
</gene>
<protein>
    <submittedName>
        <fullName evidence="2">Uncharacterized protein</fullName>
    </submittedName>
</protein>
<dbReference type="AlphaFoldDB" id="A0A368VZW9"/>
<evidence type="ECO:0000313" key="3">
    <source>
        <dbReference type="Proteomes" id="UP000252415"/>
    </source>
</evidence>
<organism evidence="2 3">
    <name type="scientific">Paenibacillus prosopidis</name>
    <dbReference type="NCBI Taxonomy" id="630520"/>
    <lineage>
        <taxon>Bacteria</taxon>
        <taxon>Bacillati</taxon>
        <taxon>Bacillota</taxon>
        <taxon>Bacilli</taxon>
        <taxon>Bacillales</taxon>
        <taxon>Paenibacillaceae</taxon>
        <taxon>Paenibacillus</taxon>
    </lineage>
</organism>
<reference evidence="2 3" key="1">
    <citation type="submission" date="2018-07" db="EMBL/GenBank/DDBJ databases">
        <title>Genomic Encyclopedia of Type Strains, Phase III (KMG-III): the genomes of soil and plant-associated and newly described type strains.</title>
        <authorList>
            <person name="Whitman W."/>
        </authorList>
    </citation>
    <scope>NUCLEOTIDE SEQUENCE [LARGE SCALE GENOMIC DNA]</scope>
    <source>
        <strain evidence="2 3">CECT 7506</strain>
    </source>
</reference>
<evidence type="ECO:0000256" key="1">
    <source>
        <dbReference type="SAM" id="MobiDB-lite"/>
    </source>
</evidence>
<sequence>MEDLRREKRETNNYGSDEHGRGELKKQRYRQYFMLRNISWFAWIYSLMRGCFPDDIVIPKVGAAHFLNIWDTI</sequence>
<name>A0A368VZW9_9BACL</name>
<evidence type="ECO:0000313" key="2">
    <source>
        <dbReference type="EMBL" id="RCW46449.1"/>
    </source>
</evidence>